<keyword evidence="3" id="KW-0238">DNA-binding</keyword>
<evidence type="ECO:0000259" key="8">
    <source>
        <dbReference type="PROSITE" id="PS50888"/>
    </source>
</evidence>
<sequence length="357" mass="39010">MVMLCGTLEAYPFLFLSTITASANLSLRRRNISPRSTVSCENQSWDFLNSENSAGSEDKSGKKAPGSSSNSQTEIGMEEAAPPSKKKRAGRGGVRKNGDGMIIGDKGKEEERGAGESDHEIHIWTERERRKKMRNMFTNLHALLPHLPPKADKSSIVDEAGNYIKSLEQTLQKLQKQKLERLQAAATVGFDHESSVIASQKPVSYDSSWDQSALLADQGSSNNIMAIAATTCLNNSSQLSPATCSLRYRSTSGPHVNFQTWTSSNVVLNICGEEAQISVCSAKKPGLLTTICYVLEKHKIEVVSAHISSDCNRSIYNIQAHAIMSGASNDQFQETALLPVEEIYKQAAGEIMLWVSP</sequence>
<dbReference type="GO" id="GO:0005634">
    <property type="term" value="C:nucleus"/>
    <property type="evidence" value="ECO:0007669"/>
    <property type="project" value="UniProtKB-SubCell"/>
</dbReference>
<gene>
    <name evidence="10" type="primary">LOC108988875</name>
</gene>
<dbReference type="GO" id="GO:0003700">
    <property type="term" value="F:DNA-binding transcription factor activity"/>
    <property type="evidence" value="ECO:0007669"/>
    <property type="project" value="InterPro"/>
</dbReference>
<feature type="compositionally biased region" description="Basic and acidic residues" evidence="7">
    <location>
        <begin position="105"/>
        <end position="116"/>
    </location>
</feature>
<dbReference type="STRING" id="51240.A0A2I4EEI6"/>
<dbReference type="KEGG" id="jre:108988875"/>
<keyword evidence="4" id="KW-0804">Transcription</keyword>
<keyword evidence="5" id="KW-0539">Nucleus</keyword>
<feature type="compositionally biased region" description="Basic residues" evidence="7">
    <location>
        <begin position="84"/>
        <end position="94"/>
    </location>
</feature>
<dbReference type="PANTHER" id="PTHR46772">
    <property type="entry name" value="BHLH DOMAIN-CONTAINING PROTEIN"/>
    <property type="match status" value="1"/>
</dbReference>
<keyword evidence="9" id="KW-1185">Reference proteome</keyword>
<evidence type="ECO:0000256" key="2">
    <source>
        <dbReference type="ARBA" id="ARBA00023015"/>
    </source>
</evidence>
<evidence type="ECO:0000256" key="4">
    <source>
        <dbReference type="ARBA" id="ARBA00023163"/>
    </source>
</evidence>
<dbReference type="InterPro" id="IPR036638">
    <property type="entry name" value="HLH_DNA-bd_sf"/>
</dbReference>
<dbReference type="SMART" id="SM00353">
    <property type="entry name" value="HLH"/>
    <property type="match status" value="1"/>
</dbReference>
<dbReference type="CDD" id="cd11393">
    <property type="entry name" value="bHLH_AtbHLH_like"/>
    <property type="match status" value="1"/>
</dbReference>
<feature type="coiled-coil region" evidence="6">
    <location>
        <begin position="157"/>
        <end position="184"/>
    </location>
</feature>
<dbReference type="GO" id="GO:0046983">
    <property type="term" value="F:protein dimerization activity"/>
    <property type="evidence" value="ECO:0007669"/>
    <property type="project" value="InterPro"/>
</dbReference>
<dbReference type="OrthoDB" id="690068at2759"/>
<dbReference type="InterPro" id="IPR011598">
    <property type="entry name" value="bHLH_dom"/>
</dbReference>
<dbReference type="RefSeq" id="XP_018817803.2">
    <property type="nucleotide sequence ID" value="XM_018962258.2"/>
</dbReference>
<dbReference type="PANTHER" id="PTHR46772:SF8">
    <property type="entry name" value="TRANSCRIPTION FACTOR BHLH95"/>
    <property type="match status" value="1"/>
</dbReference>
<dbReference type="Pfam" id="PF22754">
    <property type="entry name" value="bHLH-TF_ACT-like_plant"/>
    <property type="match status" value="1"/>
</dbReference>
<dbReference type="Proteomes" id="UP000235220">
    <property type="component" value="Chromosome 13"/>
</dbReference>
<feature type="region of interest" description="Disordered" evidence="7">
    <location>
        <begin position="49"/>
        <end position="116"/>
    </location>
</feature>
<keyword evidence="2" id="KW-0805">Transcription regulation</keyword>
<dbReference type="CDD" id="cd04873">
    <property type="entry name" value="ACT_UUR-ACR-like"/>
    <property type="match status" value="1"/>
</dbReference>
<dbReference type="InParanoid" id="A0A2I4EEI6"/>
<evidence type="ECO:0000313" key="9">
    <source>
        <dbReference type="Proteomes" id="UP000235220"/>
    </source>
</evidence>
<dbReference type="Pfam" id="PF00010">
    <property type="entry name" value="HLH"/>
    <property type="match status" value="1"/>
</dbReference>
<evidence type="ECO:0000256" key="3">
    <source>
        <dbReference type="ARBA" id="ARBA00023125"/>
    </source>
</evidence>
<organism evidence="9 10">
    <name type="scientific">Juglans regia</name>
    <name type="common">English walnut</name>
    <dbReference type="NCBI Taxonomy" id="51240"/>
    <lineage>
        <taxon>Eukaryota</taxon>
        <taxon>Viridiplantae</taxon>
        <taxon>Streptophyta</taxon>
        <taxon>Embryophyta</taxon>
        <taxon>Tracheophyta</taxon>
        <taxon>Spermatophyta</taxon>
        <taxon>Magnoliopsida</taxon>
        <taxon>eudicotyledons</taxon>
        <taxon>Gunneridae</taxon>
        <taxon>Pentapetalae</taxon>
        <taxon>rosids</taxon>
        <taxon>fabids</taxon>
        <taxon>Fagales</taxon>
        <taxon>Juglandaceae</taxon>
        <taxon>Juglans</taxon>
    </lineage>
</organism>
<keyword evidence="6" id="KW-0175">Coiled coil</keyword>
<evidence type="ECO:0000313" key="10">
    <source>
        <dbReference type="RefSeq" id="XP_018817803.2"/>
    </source>
</evidence>
<accession>A0A2I4EEI6</accession>
<dbReference type="GeneID" id="108988875"/>
<dbReference type="FunCoup" id="A0A2I4EEI6">
    <property type="interactions" value="159"/>
</dbReference>
<dbReference type="PROSITE" id="PS50888">
    <property type="entry name" value="BHLH"/>
    <property type="match status" value="1"/>
</dbReference>
<dbReference type="SUPFAM" id="SSF47459">
    <property type="entry name" value="HLH, helix-loop-helix DNA-binding domain"/>
    <property type="match status" value="1"/>
</dbReference>
<name>A0A2I4EEI6_JUGRE</name>
<dbReference type="GO" id="GO:0003677">
    <property type="term" value="F:DNA binding"/>
    <property type="evidence" value="ECO:0007669"/>
    <property type="project" value="UniProtKB-KW"/>
</dbReference>
<dbReference type="InterPro" id="IPR044278">
    <property type="entry name" value="BHLH95-like"/>
</dbReference>
<dbReference type="GO" id="GO:0009960">
    <property type="term" value="P:endosperm development"/>
    <property type="evidence" value="ECO:0007669"/>
    <property type="project" value="InterPro"/>
</dbReference>
<dbReference type="AlphaFoldDB" id="A0A2I4EEI6"/>
<feature type="domain" description="BHLH" evidence="8">
    <location>
        <begin position="117"/>
        <end position="167"/>
    </location>
</feature>
<dbReference type="InterPro" id="IPR054502">
    <property type="entry name" value="bHLH-TF_ACT-like_plant"/>
</dbReference>
<comment type="subcellular location">
    <subcellularLocation>
        <location evidence="1">Nucleus</location>
    </subcellularLocation>
</comment>
<protein>
    <submittedName>
        <fullName evidence="10">Transcription factor bHLH95-like</fullName>
    </submittedName>
</protein>
<proteinExistence type="predicted"/>
<evidence type="ECO:0000256" key="5">
    <source>
        <dbReference type="ARBA" id="ARBA00023242"/>
    </source>
</evidence>
<evidence type="ECO:0000256" key="1">
    <source>
        <dbReference type="ARBA" id="ARBA00004123"/>
    </source>
</evidence>
<reference evidence="10" key="1">
    <citation type="submission" date="2025-08" db="UniProtKB">
        <authorList>
            <consortium name="RefSeq"/>
        </authorList>
    </citation>
    <scope>IDENTIFICATION</scope>
    <source>
        <tissue evidence="10">Leaves</tissue>
    </source>
</reference>
<dbReference type="GO" id="GO:0010162">
    <property type="term" value="P:seed dormancy process"/>
    <property type="evidence" value="ECO:0000318"/>
    <property type="project" value="GO_Central"/>
</dbReference>
<dbReference type="Gene3D" id="4.10.280.10">
    <property type="entry name" value="Helix-loop-helix DNA-binding domain"/>
    <property type="match status" value="1"/>
</dbReference>
<dbReference type="InterPro" id="IPR045239">
    <property type="entry name" value="bHLH95_bHLH"/>
</dbReference>
<evidence type="ECO:0000256" key="7">
    <source>
        <dbReference type="SAM" id="MobiDB-lite"/>
    </source>
</evidence>
<evidence type="ECO:0000256" key="6">
    <source>
        <dbReference type="SAM" id="Coils"/>
    </source>
</evidence>